<feature type="compositionally biased region" description="Polar residues" evidence="1">
    <location>
        <begin position="71"/>
        <end position="89"/>
    </location>
</feature>
<dbReference type="Proteomes" id="UP000887013">
    <property type="component" value="Unassembled WGS sequence"/>
</dbReference>
<accession>A0A8X6PPK4</accession>
<feature type="region of interest" description="Disordered" evidence="1">
    <location>
        <begin position="47"/>
        <end position="89"/>
    </location>
</feature>
<reference evidence="2" key="1">
    <citation type="submission" date="2020-08" db="EMBL/GenBank/DDBJ databases">
        <title>Multicomponent nature underlies the extraordinary mechanical properties of spider dragline silk.</title>
        <authorList>
            <person name="Kono N."/>
            <person name="Nakamura H."/>
            <person name="Mori M."/>
            <person name="Yoshida Y."/>
            <person name="Ohtoshi R."/>
            <person name="Malay A.D."/>
            <person name="Moran D.A.P."/>
            <person name="Tomita M."/>
            <person name="Numata K."/>
            <person name="Arakawa K."/>
        </authorList>
    </citation>
    <scope>NUCLEOTIDE SEQUENCE</scope>
</reference>
<feature type="compositionally biased region" description="Basic and acidic residues" evidence="1">
    <location>
        <begin position="58"/>
        <end position="70"/>
    </location>
</feature>
<comment type="caution">
    <text evidence="2">The sequence shown here is derived from an EMBL/GenBank/DDBJ whole genome shotgun (WGS) entry which is preliminary data.</text>
</comment>
<keyword evidence="3" id="KW-1185">Reference proteome</keyword>
<name>A0A8X6PPK4_NEPPI</name>
<evidence type="ECO:0000313" key="2">
    <source>
        <dbReference type="EMBL" id="GFT75238.1"/>
    </source>
</evidence>
<feature type="region of interest" description="Disordered" evidence="1">
    <location>
        <begin position="1"/>
        <end position="22"/>
    </location>
</feature>
<proteinExistence type="predicted"/>
<evidence type="ECO:0000256" key="1">
    <source>
        <dbReference type="SAM" id="MobiDB-lite"/>
    </source>
</evidence>
<protein>
    <submittedName>
        <fullName evidence="2">Uncharacterized protein</fullName>
    </submittedName>
</protein>
<dbReference type="AlphaFoldDB" id="A0A8X6PPK4"/>
<sequence>MSGWPSGLRRQTQEQSYPVAGVECSGPRMWARELLYIGQLKLETKVTKNGFRKQTGQRGERDPNTGKENKFLSNASESRSNQKSFWQTD</sequence>
<dbReference type="EMBL" id="BMAW01117431">
    <property type="protein sequence ID" value="GFT75238.1"/>
    <property type="molecule type" value="Genomic_DNA"/>
</dbReference>
<gene>
    <name evidence="2" type="ORF">NPIL_139291</name>
</gene>
<organism evidence="2 3">
    <name type="scientific">Nephila pilipes</name>
    <name type="common">Giant wood spider</name>
    <name type="synonym">Nephila maculata</name>
    <dbReference type="NCBI Taxonomy" id="299642"/>
    <lineage>
        <taxon>Eukaryota</taxon>
        <taxon>Metazoa</taxon>
        <taxon>Ecdysozoa</taxon>
        <taxon>Arthropoda</taxon>
        <taxon>Chelicerata</taxon>
        <taxon>Arachnida</taxon>
        <taxon>Araneae</taxon>
        <taxon>Araneomorphae</taxon>
        <taxon>Entelegynae</taxon>
        <taxon>Araneoidea</taxon>
        <taxon>Nephilidae</taxon>
        <taxon>Nephila</taxon>
    </lineage>
</organism>
<evidence type="ECO:0000313" key="3">
    <source>
        <dbReference type="Proteomes" id="UP000887013"/>
    </source>
</evidence>